<sequence length="44" mass="4982">MNTESMKEIIAKLLEDARRIQEIEPNAGTEQRIKEAVALLNNAE</sequence>
<proteinExistence type="predicted"/>
<name>A0AB39ABC3_9CAUD</name>
<reference evidence="1" key="2">
    <citation type="submission" date="2024-07" db="EMBL/GenBank/DDBJ databases">
        <authorList>
            <person name="Pedersen J.S."/>
            <person name="Mulbjerg M.R."/>
            <person name="Carstens A.B."/>
            <person name="Hansen L.H."/>
        </authorList>
    </citation>
    <scope>NUCLEOTIDE SEQUENCE</scope>
</reference>
<gene>
    <name evidence="1" type="ORF">CVQSGQUC_CDS0004</name>
</gene>
<dbReference type="EMBL" id="PQ008971">
    <property type="protein sequence ID" value="XDF89509.1"/>
    <property type="molecule type" value="Genomic_DNA"/>
</dbReference>
<organism evidence="1">
    <name type="scientific">Pectobacterium phage Amona</name>
    <dbReference type="NCBI Taxonomy" id="3158137"/>
    <lineage>
        <taxon>Viruses</taxon>
        <taxon>Duplodnaviria</taxon>
        <taxon>Heunggongvirae</taxon>
        <taxon>Uroviricota</taxon>
        <taxon>Caudoviricetes</taxon>
    </lineage>
</organism>
<reference evidence="1" key="1">
    <citation type="journal article" date="2024" name="Virus Res.">
        <title>A novel genus of Pectobacterium bacteriophages display broad host range by targeting several species of Danish soft rot isolates.</title>
        <authorList>
            <person name="Pedersen J.S."/>
            <person name="Carstens A.B."/>
            <person name="Rothgard M.M."/>
            <person name="Roy C."/>
            <person name="Viry A."/>
            <person name="Papudeshi B."/>
            <person name="Kot W."/>
            <person name="Hille F."/>
            <person name="Franz C.M.A.P."/>
            <person name="Edwards R."/>
            <person name="Hansen L.H."/>
        </authorList>
    </citation>
    <scope>NUCLEOTIDE SEQUENCE</scope>
</reference>
<accession>A0AB39ABC3</accession>
<evidence type="ECO:0000313" key="1">
    <source>
        <dbReference type="EMBL" id="XDF89509.1"/>
    </source>
</evidence>
<protein>
    <submittedName>
        <fullName evidence="1">Uncharacterized protein</fullName>
    </submittedName>
</protein>